<reference evidence="5" key="1">
    <citation type="submission" date="2022-06" db="EMBL/GenBank/DDBJ databases">
        <authorList>
            <person name="Berger JAMES D."/>
            <person name="Berger JAMES D."/>
        </authorList>
    </citation>
    <scope>NUCLEOTIDE SEQUENCE [LARGE SCALE GENOMIC DNA]</scope>
</reference>
<feature type="compositionally biased region" description="Acidic residues" evidence="3">
    <location>
        <begin position="412"/>
        <end position="424"/>
    </location>
</feature>
<feature type="region of interest" description="Disordered" evidence="3">
    <location>
        <begin position="362"/>
        <end position="389"/>
    </location>
</feature>
<keyword evidence="2" id="KW-0067">ATP-binding</keyword>
<dbReference type="Pfam" id="PF00069">
    <property type="entry name" value="Pkinase"/>
    <property type="match status" value="1"/>
</dbReference>
<dbReference type="WBParaSite" id="TREG1_113170.4">
    <property type="protein sequence ID" value="TREG1_113170.4"/>
    <property type="gene ID" value="TREG1_113170"/>
</dbReference>
<keyword evidence="5" id="KW-1185">Reference proteome</keyword>
<protein>
    <recommendedName>
        <fullName evidence="4">Protein kinase domain-containing protein</fullName>
    </recommendedName>
</protein>
<dbReference type="GO" id="GO:0004672">
    <property type="term" value="F:protein kinase activity"/>
    <property type="evidence" value="ECO:0007669"/>
    <property type="project" value="InterPro"/>
</dbReference>
<dbReference type="InterPro" id="IPR000719">
    <property type="entry name" value="Prot_kinase_dom"/>
</dbReference>
<dbReference type="SUPFAM" id="SSF56112">
    <property type="entry name" value="Protein kinase-like (PK-like)"/>
    <property type="match status" value="1"/>
</dbReference>
<evidence type="ECO:0000313" key="6">
    <source>
        <dbReference type="WBParaSite" id="TREG1_113170.2"/>
    </source>
</evidence>
<evidence type="ECO:0000256" key="3">
    <source>
        <dbReference type="SAM" id="MobiDB-lite"/>
    </source>
</evidence>
<name>A0AA85IPQ8_TRIRE</name>
<proteinExistence type="predicted"/>
<keyword evidence="1" id="KW-0547">Nucleotide-binding</keyword>
<evidence type="ECO:0000256" key="2">
    <source>
        <dbReference type="ARBA" id="ARBA00022840"/>
    </source>
</evidence>
<accession>A0AA85IPQ8</accession>
<evidence type="ECO:0000313" key="7">
    <source>
        <dbReference type="WBParaSite" id="TREG1_113170.4"/>
    </source>
</evidence>
<dbReference type="AlphaFoldDB" id="A0AA85IPQ8"/>
<dbReference type="FunFam" id="1.10.510.10:FF:000571">
    <property type="entry name" value="Maternal embryonic leucine zipper kinase"/>
    <property type="match status" value="1"/>
</dbReference>
<dbReference type="PANTHER" id="PTHR24347">
    <property type="entry name" value="SERINE/THREONINE-PROTEIN KINASE"/>
    <property type="match status" value="1"/>
</dbReference>
<evidence type="ECO:0000313" key="5">
    <source>
        <dbReference type="Proteomes" id="UP000050795"/>
    </source>
</evidence>
<reference evidence="6 7" key="2">
    <citation type="submission" date="2023-11" db="UniProtKB">
        <authorList>
            <consortium name="WormBaseParasite"/>
        </authorList>
    </citation>
    <scope>IDENTIFICATION</scope>
</reference>
<organism evidence="5 7">
    <name type="scientific">Trichobilharzia regenti</name>
    <name type="common">Nasal bird schistosome</name>
    <dbReference type="NCBI Taxonomy" id="157069"/>
    <lineage>
        <taxon>Eukaryota</taxon>
        <taxon>Metazoa</taxon>
        <taxon>Spiralia</taxon>
        <taxon>Lophotrochozoa</taxon>
        <taxon>Platyhelminthes</taxon>
        <taxon>Trematoda</taxon>
        <taxon>Digenea</taxon>
        <taxon>Strigeidida</taxon>
        <taxon>Schistosomatoidea</taxon>
        <taxon>Schistosomatidae</taxon>
        <taxon>Trichobilharzia</taxon>
    </lineage>
</organism>
<sequence length="483" mass="55383">MISSDGLVVESNKMAGFDTYYELNKSIGRKPLQPYGSGSYVAICIERGSKMCYAVKVMQKKVISMERKRNIGQLLKLDHKNLVRLKEVFETPNSLYLVIELADGGELFQRLTKFPVYNEKTILLYFRQMINGIKYLHEYGVIHRNLKPENILLSSRENDTIVKITDYSPQVFTSEDLDMELVCFMTTFCPPELLLSRRYDKAVDLWALGILLYIMLTGNDPYQSKTGSDLYHAILHCDIDYKSDPWKLISLNAQDAVKRLLVTDPQFRIITPNLLKHSWLNGIDEHEQHLHSVQKNLEQFNEQRTERLNDLSNVSGAEEDWLTDEYVKLPRRNSVAVEDKENLPGVDIDKENEDSQLIEDGMANGRQTDTDGVDIDANEQDTLNDLTPDQLVGNSFKNLLEEYTSLVNEQNEKEEEEDIDQEEVNNDKTHDAGDVSIEENEPVSLQEDAASHKDDDSESVDQTTPRNEEDVAEDFLELENAEN</sequence>
<dbReference type="Gene3D" id="3.30.200.20">
    <property type="entry name" value="Phosphorylase Kinase, domain 1"/>
    <property type="match status" value="1"/>
</dbReference>
<feature type="compositionally biased region" description="Polar residues" evidence="3">
    <location>
        <begin position="380"/>
        <end position="389"/>
    </location>
</feature>
<dbReference type="WBParaSite" id="TREG1_113170.2">
    <property type="protein sequence ID" value="TREG1_113170.2"/>
    <property type="gene ID" value="TREG1_113170"/>
</dbReference>
<dbReference type="InterPro" id="IPR011009">
    <property type="entry name" value="Kinase-like_dom_sf"/>
</dbReference>
<dbReference type="GO" id="GO:0005524">
    <property type="term" value="F:ATP binding"/>
    <property type="evidence" value="ECO:0007669"/>
    <property type="project" value="UniProtKB-KW"/>
</dbReference>
<dbReference type="Gene3D" id="1.10.510.10">
    <property type="entry name" value="Transferase(Phosphotransferase) domain 1"/>
    <property type="match status" value="1"/>
</dbReference>
<evidence type="ECO:0000256" key="1">
    <source>
        <dbReference type="ARBA" id="ARBA00022741"/>
    </source>
</evidence>
<dbReference type="PROSITE" id="PS50011">
    <property type="entry name" value="PROTEIN_KINASE_DOM"/>
    <property type="match status" value="1"/>
</dbReference>
<feature type="compositionally biased region" description="Acidic residues" evidence="3">
    <location>
        <begin position="470"/>
        <end position="483"/>
    </location>
</feature>
<feature type="region of interest" description="Disordered" evidence="3">
    <location>
        <begin position="408"/>
        <end position="483"/>
    </location>
</feature>
<evidence type="ECO:0000259" key="4">
    <source>
        <dbReference type="PROSITE" id="PS50011"/>
    </source>
</evidence>
<dbReference type="Proteomes" id="UP000050795">
    <property type="component" value="Unassembled WGS sequence"/>
</dbReference>
<feature type="domain" description="Protein kinase" evidence="4">
    <location>
        <begin position="29"/>
        <end position="280"/>
    </location>
</feature>